<comment type="caution">
    <text evidence="1">The sequence shown here is derived from an EMBL/GenBank/DDBJ whole genome shotgun (WGS) entry which is preliminary data.</text>
</comment>
<dbReference type="Proteomes" id="UP000612893">
    <property type="component" value="Unassembled WGS sequence"/>
</dbReference>
<dbReference type="EMBL" id="JAEKNR010000238">
    <property type="protein sequence ID" value="MBJ7601197.1"/>
    <property type="molecule type" value="Genomic_DNA"/>
</dbReference>
<accession>A0A934K683</accession>
<protein>
    <recommendedName>
        <fullName evidence="3">DUF4145 domain-containing protein</fullName>
    </recommendedName>
</protein>
<keyword evidence="2" id="KW-1185">Reference proteome</keyword>
<proteinExistence type="predicted"/>
<name>A0A934K683_9BACT</name>
<evidence type="ECO:0008006" key="3">
    <source>
        <dbReference type="Google" id="ProtNLM"/>
    </source>
</evidence>
<sequence length="192" mass="20971">MLQAVLSWPVAAVIVAAFFRKEIKGLLSKPMKHMKIGPFDAEWDRVVATTEARGDLTPPPLELSTRVDALGPGGLADLARLAPMEAVLRAYKRLEDELRQILEEKVGGPLRGGLGVQVLHAKGLGLIDDRNSDAIEGMTVLRNFAVHGREEVNVEKALDYIALVDAVIKAVRYRAFVHSETEEPLAKTSIGE</sequence>
<dbReference type="AlphaFoldDB" id="A0A934K683"/>
<evidence type="ECO:0000313" key="2">
    <source>
        <dbReference type="Proteomes" id="UP000612893"/>
    </source>
</evidence>
<evidence type="ECO:0000313" key="1">
    <source>
        <dbReference type="EMBL" id="MBJ7601197.1"/>
    </source>
</evidence>
<gene>
    <name evidence="1" type="ORF">JF922_24380</name>
</gene>
<reference evidence="1" key="1">
    <citation type="submission" date="2020-10" db="EMBL/GenBank/DDBJ databases">
        <title>Ca. Dormibacterota MAGs.</title>
        <authorList>
            <person name="Montgomery K."/>
        </authorList>
    </citation>
    <scope>NUCLEOTIDE SEQUENCE [LARGE SCALE GENOMIC DNA]</scope>
    <source>
        <strain evidence="1">SC8812_S17_10</strain>
    </source>
</reference>
<organism evidence="1 2">
    <name type="scientific">Candidatus Nephthysia bennettiae</name>
    <dbReference type="NCBI Taxonomy" id="3127016"/>
    <lineage>
        <taxon>Bacteria</taxon>
        <taxon>Bacillati</taxon>
        <taxon>Candidatus Dormiibacterota</taxon>
        <taxon>Candidatus Dormibacteria</taxon>
        <taxon>Candidatus Dormibacterales</taxon>
        <taxon>Candidatus Dormibacteraceae</taxon>
        <taxon>Candidatus Nephthysia</taxon>
    </lineage>
</organism>